<gene>
    <name evidence="8" type="ORF">J2S70_001380</name>
</gene>
<evidence type="ECO:0000256" key="2">
    <source>
        <dbReference type="ARBA" id="ARBA00022692"/>
    </source>
</evidence>
<dbReference type="InterPro" id="IPR036513">
    <property type="entry name" value="STAS_dom_sf"/>
</dbReference>
<feature type="transmembrane region" description="Helical" evidence="6">
    <location>
        <begin position="31"/>
        <end position="50"/>
    </location>
</feature>
<dbReference type="Proteomes" id="UP001243212">
    <property type="component" value="Unassembled WGS sequence"/>
</dbReference>
<sequence>MDTVNALSHLTSLLPQKSDLEEIQKHWKGDILAGITTGIVALPLALAFGVASGVGAAAGLITAIVAGIVGAIFGGSRFQISGPTGAMVVILAPLVAEHGIVAVPTLSIMAAIILFGGAILGLGRIISLIPWPVIEGFTLGIACILFLQQVPNALGVEAETGGNTLVAGIRAIAEAPYPEAFIPLAIAIATVVLILGFDKIHPSFPGSLVALAIVSVVVITTNTNVPLIGEIPDSLPAPVLPEVSPDLFVALLPGAVSVAFLAGIESLLSARVASGMVEGGTYHPDRELFGQGAANFAAGIFGGMPATGAIVRTAVNIRSGGRSRLSPIIHSLLLLVVVYSLSDVVGQIPLAALAGILFVTSARMVPVRAIKQIMRSTRSDAVVFILTVIITLVFDLIWAIAIGLLVAGTLMLRHFANHSGVHREYPTQNNKIRVLRIDGSMFFGVADRIEEEITRLDNVRVVIIRLSRVGVMDATGAKALTDIVTALRRADNNVLLVGLRTTHEALTDRLGLGVAMGGHDRFFDHMDEAVTAAERIIEEEIAEEEAARDRERAHPAPVDEKTTTRWARLRDSSAESLDQLRQRFGQKPIFKRGEK</sequence>
<feature type="transmembrane region" description="Helical" evidence="6">
    <location>
        <begin position="180"/>
        <end position="197"/>
    </location>
</feature>
<evidence type="ECO:0000313" key="9">
    <source>
        <dbReference type="Proteomes" id="UP001243212"/>
    </source>
</evidence>
<evidence type="ECO:0000313" key="8">
    <source>
        <dbReference type="EMBL" id="MDP9806798.1"/>
    </source>
</evidence>
<keyword evidence="4 6" id="KW-0472">Membrane</keyword>
<proteinExistence type="predicted"/>
<feature type="transmembrane region" description="Helical" evidence="6">
    <location>
        <begin position="129"/>
        <end position="147"/>
    </location>
</feature>
<feature type="compositionally biased region" description="Basic and acidic residues" evidence="5">
    <location>
        <begin position="545"/>
        <end position="572"/>
    </location>
</feature>
<evidence type="ECO:0000256" key="3">
    <source>
        <dbReference type="ARBA" id="ARBA00022989"/>
    </source>
</evidence>
<reference evidence="8 9" key="1">
    <citation type="submission" date="2023-07" db="EMBL/GenBank/DDBJ databases">
        <title>Sequencing the genomes of 1000 actinobacteria strains.</title>
        <authorList>
            <person name="Klenk H.-P."/>
        </authorList>
    </citation>
    <scope>NUCLEOTIDE SEQUENCE [LARGE SCALE GENOMIC DNA]</scope>
    <source>
        <strain evidence="8 9">DSM 17163</strain>
    </source>
</reference>
<dbReference type="SUPFAM" id="SSF52091">
    <property type="entry name" value="SpoIIaa-like"/>
    <property type="match status" value="1"/>
</dbReference>
<feature type="transmembrane region" description="Helical" evidence="6">
    <location>
        <begin position="382"/>
        <end position="412"/>
    </location>
</feature>
<comment type="caution">
    <text evidence="8">The sequence shown here is derived from an EMBL/GenBank/DDBJ whole genome shotgun (WGS) entry which is preliminary data.</text>
</comment>
<feature type="transmembrane region" description="Helical" evidence="6">
    <location>
        <begin position="209"/>
        <end position="228"/>
    </location>
</feature>
<evidence type="ECO:0000259" key="7">
    <source>
        <dbReference type="PROSITE" id="PS50801"/>
    </source>
</evidence>
<dbReference type="InterPro" id="IPR001902">
    <property type="entry name" value="SLC26A/SulP_fam"/>
</dbReference>
<organism evidence="8 9">
    <name type="scientific">Trueperella bonasi</name>
    <dbReference type="NCBI Taxonomy" id="312286"/>
    <lineage>
        <taxon>Bacteria</taxon>
        <taxon>Bacillati</taxon>
        <taxon>Actinomycetota</taxon>
        <taxon>Actinomycetes</taxon>
        <taxon>Actinomycetales</taxon>
        <taxon>Actinomycetaceae</taxon>
        <taxon>Trueperella</taxon>
    </lineage>
</organism>
<name>A0ABT9NHB3_9ACTO</name>
<dbReference type="EMBL" id="JAUSQX010000001">
    <property type="protein sequence ID" value="MDP9806798.1"/>
    <property type="molecule type" value="Genomic_DNA"/>
</dbReference>
<evidence type="ECO:0000256" key="6">
    <source>
        <dbReference type="SAM" id="Phobius"/>
    </source>
</evidence>
<feature type="transmembrane region" description="Helical" evidence="6">
    <location>
        <begin position="102"/>
        <end position="122"/>
    </location>
</feature>
<comment type="subcellular location">
    <subcellularLocation>
        <location evidence="1">Membrane</location>
        <topology evidence="1">Multi-pass membrane protein</topology>
    </subcellularLocation>
</comment>
<protein>
    <submittedName>
        <fullName evidence="8">SulP family sulfate permease</fullName>
    </submittedName>
</protein>
<dbReference type="PROSITE" id="PS50801">
    <property type="entry name" value="STAS"/>
    <property type="match status" value="1"/>
</dbReference>
<dbReference type="CDD" id="cd07042">
    <property type="entry name" value="STAS_SulP_like_sulfate_transporter"/>
    <property type="match status" value="1"/>
</dbReference>
<feature type="domain" description="STAS" evidence="7">
    <location>
        <begin position="432"/>
        <end position="533"/>
    </location>
</feature>
<keyword evidence="2 6" id="KW-0812">Transmembrane</keyword>
<dbReference type="Pfam" id="PF00916">
    <property type="entry name" value="Sulfate_transp"/>
    <property type="match status" value="1"/>
</dbReference>
<dbReference type="RefSeq" id="WP_307682997.1">
    <property type="nucleotide sequence ID" value="NZ_JAUSQX010000001.1"/>
</dbReference>
<dbReference type="Pfam" id="PF01740">
    <property type="entry name" value="STAS"/>
    <property type="match status" value="1"/>
</dbReference>
<evidence type="ECO:0000256" key="5">
    <source>
        <dbReference type="SAM" id="MobiDB-lite"/>
    </source>
</evidence>
<feature type="transmembrane region" description="Helical" evidence="6">
    <location>
        <begin position="325"/>
        <end position="342"/>
    </location>
</feature>
<evidence type="ECO:0000256" key="4">
    <source>
        <dbReference type="ARBA" id="ARBA00023136"/>
    </source>
</evidence>
<keyword evidence="3 6" id="KW-1133">Transmembrane helix</keyword>
<dbReference type="InterPro" id="IPR002645">
    <property type="entry name" value="STAS_dom"/>
</dbReference>
<keyword evidence="9" id="KW-1185">Reference proteome</keyword>
<dbReference type="Gene3D" id="3.30.750.24">
    <property type="entry name" value="STAS domain"/>
    <property type="match status" value="1"/>
</dbReference>
<dbReference type="PANTHER" id="PTHR11814">
    <property type="entry name" value="SULFATE TRANSPORTER"/>
    <property type="match status" value="1"/>
</dbReference>
<dbReference type="InterPro" id="IPR011547">
    <property type="entry name" value="SLC26A/SulP_dom"/>
</dbReference>
<evidence type="ECO:0000256" key="1">
    <source>
        <dbReference type="ARBA" id="ARBA00004141"/>
    </source>
</evidence>
<feature type="transmembrane region" description="Helical" evidence="6">
    <location>
        <begin position="248"/>
        <end position="268"/>
    </location>
</feature>
<feature type="region of interest" description="Disordered" evidence="5">
    <location>
        <begin position="544"/>
        <end position="572"/>
    </location>
</feature>
<accession>A0ABT9NHB3</accession>
<feature type="transmembrane region" description="Helical" evidence="6">
    <location>
        <begin position="56"/>
        <end position="73"/>
    </location>
</feature>